<dbReference type="SUPFAM" id="SSF141523">
    <property type="entry name" value="L,D-transpeptidase catalytic domain-like"/>
    <property type="match status" value="1"/>
</dbReference>
<evidence type="ECO:0000256" key="5">
    <source>
        <dbReference type="ARBA" id="ARBA00022984"/>
    </source>
</evidence>
<evidence type="ECO:0000256" key="3">
    <source>
        <dbReference type="ARBA" id="ARBA00022679"/>
    </source>
</evidence>
<evidence type="ECO:0000256" key="2">
    <source>
        <dbReference type="ARBA" id="ARBA00005992"/>
    </source>
</evidence>
<keyword evidence="3" id="KW-0808">Transferase</keyword>
<organism evidence="9 10">
    <name type="scientific">Palleronia sediminis</name>
    <dbReference type="NCBI Taxonomy" id="2547833"/>
    <lineage>
        <taxon>Bacteria</taxon>
        <taxon>Pseudomonadati</taxon>
        <taxon>Pseudomonadota</taxon>
        <taxon>Alphaproteobacteria</taxon>
        <taxon>Rhodobacterales</taxon>
        <taxon>Roseobacteraceae</taxon>
        <taxon>Palleronia</taxon>
    </lineage>
</organism>
<dbReference type="PANTHER" id="PTHR41533:SF2">
    <property type="entry name" value="BLR7131 PROTEIN"/>
    <property type="match status" value="1"/>
</dbReference>
<evidence type="ECO:0000313" key="9">
    <source>
        <dbReference type="EMBL" id="TDL83654.1"/>
    </source>
</evidence>
<dbReference type="PROSITE" id="PS52029">
    <property type="entry name" value="LD_TPASE"/>
    <property type="match status" value="1"/>
</dbReference>
<evidence type="ECO:0000256" key="6">
    <source>
        <dbReference type="ARBA" id="ARBA00023316"/>
    </source>
</evidence>
<dbReference type="InterPro" id="IPR036366">
    <property type="entry name" value="PGBDSf"/>
</dbReference>
<dbReference type="UniPathway" id="UPA00219"/>
<feature type="domain" description="L,D-TPase catalytic" evidence="8">
    <location>
        <begin position="293"/>
        <end position="483"/>
    </location>
</feature>
<comment type="caution">
    <text evidence="9">The sequence shown here is derived from an EMBL/GenBank/DDBJ whole genome shotgun (WGS) entry which is preliminary data.</text>
</comment>
<dbReference type="Pfam" id="PF01471">
    <property type="entry name" value="PG_binding_1"/>
    <property type="match status" value="1"/>
</dbReference>
<evidence type="ECO:0000256" key="4">
    <source>
        <dbReference type="ARBA" id="ARBA00022960"/>
    </source>
</evidence>
<evidence type="ECO:0000259" key="8">
    <source>
        <dbReference type="PROSITE" id="PS52029"/>
    </source>
</evidence>
<dbReference type="SUPFAM" id="SSF47090">
    <property type="entry name" value="PGBD-like"/>
    <property type="match status" value="1"/>
</dbReference>
<comment type="similarity">
    <text evidence="2">Belongs to the YkuD family.</text>
</comment>
<dbReference type="InterPro" id="IPR002477">
    <property type="entry name" value="Peptidoglycan-bd-like"/>
</dbReference>
<name>A0A4R6AKD6_9RHOB</name>
<evidence type="ECO:0000256" key="7">
    <source>
        <dbReference type="PROSITE-ProRule" id="PRU01373"/>
    </source>
</evidence>
<dbReference type="GO" id="GO:0008360">
    <property type="term" value="P:regulation of cell shape"/>
    <property type="evidence" value="ECO:0007669"/>
    <property type="project" value="UniProtKB-UniRule"/>
</dbReference>
<dbReference type="InterPro" id="IPR045380">
    <property type="entry name" value="LD_TPept_scaffold_dom"/>
</dbReference>
<evidence type="ECO:0000256" key="1">
    <source>
        <dbReference type="ARBA" id="ARBA00004752"/>
    </source>
</evidence>
<dbReference type="InterPro" id="IPR052905">
    <property type="entry name" value="LD-transpeptidase_YkuD-like"/>
</dbReference>
<feature type="active site" description="Proton donor/acceptor" evidence="7">
    <location>
        <position position="424"/>
    </location>
</feature>
<dbReference type="InterPro" id="IPR005490">
    <property type="entry name" value="LD_TPept_cat_dom"/>
</dbReference>
<feature type="active site" description="Nucleophile" evidence="7">
    <location>
        <position position="443"/>
    </location>
</feature>
<dbReference type="PANTHER" id="PTHR41533">
    <property type="entry name" value="L,D-TRANSPEPTIDASE HI_1667-RELATED"/>
    <property type="match status" value="1"/>
</dbReference>
<proteinExistence type="inferred from homology"/>
<sequence length="532" mass="59127">MTPALIRRSILVPLIAGLCAGTPAISQQITPFVHSMAVAAAKDEVLAAFYRESRYRPIWVGSDRMALERRAALLHALDKAEMHGLPRPDTDAAALRALMARATDPAQRAAVEVELTRVFLDLAAELSTGILTPSRVVPDIKRDIPTVDRVRMLADFAAAPHPRAFVETLPPSSQEYTRLVREKLKLERIMATGGWGADIPDAGLRQGASGPAVVALRDRLIAMGYLRRSATQVFDAAMTAAVTAFQADFGLAEDGIVGGRTLAEMNRPPRDRLGQILVSMERERWLNRDLGQKHIWVNLTDFRTRIVIDGETFFETKSVIGSNANGRRTPEFSDEMDHMVINPSWYVPRSIVVNEYLPALRSNPYAHGHMQLIDSRGRVVPRGRSLAGYSARSFPYSMKQPPSPRNALGLVKFMFPNKYNIYLHDTPSKSLFDRTVRAFSHGCIRLNDPFEFGYALLSLQTDDPEGEFQRHLRTGRESRVNLAKPLPVHIVYRTALTKPGGGMEYRDDIYGRDARILEALLEAGVALPAPQS</sequence>
<reference evidence="9 10" key="1">
    <citation type="submission" date="2019-03" db="EMBL/GenBank/DDBJ databases">
        <title>Primorskyibacter sp. SS33 isolated from sediments.</title>
        <authorList>
            <person name="Xunke S."/>
        </authorList>
    </citation>
    <scope>NUCLEOTIDE SEQUENCE [LARGE SCALE GENOMIC DNA]</scope>
    <source>
        <strain evidence="9 10">SS33</strain>
    </source>
</reference>
<dbReference type="InterPro" id="IPR038063">
    <property type="entry name" value="Transpep_catalytic_dom"/>
</dbReference>
<dbReference type="OrthoDB" id="9778545at2"/>
<dbReference type="CDD" id="cd16913">
    <property type="entry name" value="YkuD_like"/>
    <property type="match status" value="1"/>
</dbReference>
<keyword evidence="4 7" id="KW-0133">Cell shape</keyword>
<dbReference type="RefSeq" id="WP_133395607.1">
    <property type="nucleotide sequence ID" value="NZ_SNAA01000002.1"/>
</dbReference>
<dbReference type="Proteomes" id="UP000295701">
    <property type="component" value="Unassembled WGS sequence"/>
</dbReference>
<dbReference type="GO" id="GO:0071555">
    <property type="term" value="P:cell wall organization"/>
    <property type="evidence" value="ECO:0007669"/>
    <property type="project" value="UniProtKB-UniRule"/>
</dbReference>
<keyword evidence="10" id="KW-1185">Reference proteome</keyword>
<dbReference type="Gene3D" id="2.40.440.10">
    <property type="entry name" value="L,D-transpeptidase catalytic domain-like"/>
    <property type="match status" value="1"/>
</dbReference>
<dbReference type="InterPro" id="IPR036365">
    <property type="entry name" value="PGBD-like_sf"/>
</dbReference>
<evidence type="ECO:0000313" key="10">
    <source>
        <dbReference type="Proteomes" id="UP000295701"/>
    </source>
</evidence>
<keyword evidence="5 7" id="KW-0573">Peptidoglycan synthesis</keyword>
<protein>
    <submittedName>
        <fullName evidence="9">Murein L,D-transpeptidase</fullName>
    </submittedName>
</protein>
<gene>
    <name evidence="9" type="ORF">E2L08_03145</name>
</gene>
<dbReference type="AlphaFoldDB" id="A0A4R6AKD6"/>
<dbReference type="EMBL" id="SNAA01000002">
    <property type="protein sequence ID" value="TDL83654.1"/>
    <property type="molecule type" value="Genomic_DNA"/>
</dbReference>
<keyword evidence="6 7" id="KW-0961">Cell wall biogenesis/degradation</keyword>
<accession>A0A4R6AKD6</accession>
<dbReference type="GO" id="GO:0004180">
    <property type="term" value="F:carboxypeptidase activity"/>
    <property type="evidence" value="ECO:0007669"/>
    <property type="project" value="UniProtKB-ARBA"/>
</dbReference>
<dbReference type="GO" id="GO:0016740">
    <property type="term" value="F:transferase activity"/>
    <property type="evidence" value="ECO:0007669"/>
    <property type="project" value="UniProtKB-KW"/>
</dbReference>
<dbReference type="Pfam" id="PF03734">
    <property type="entry name" value="YkuD"/>
    <property type="match status" value="1"/>
</dbReference>
<dbReference type="Pfam" id="PF20142">
    <property type="entry name" value="Scaffold"/>
    <property type="match status" value="1"/>
</dbReference>
<dbReference type="GO" id="GO:0009252">
    <property type="term" value="P:peptidoglycan biosynthetic process"/>
    <property type="evidence" value="ECO:0007669"/>
    <property type="project" value="UniProtKB-UniPathway"/>
</dbReference>
<dbReference type="Gene3D" id="1.10.101.10">
    <property type="entry name" value="PGBD-like superfamily/PGBD"/>
    <property type="match status" value="1"/>
</dbReference>
<comment type="pathway">
    <text evidence="1 7">Cell wall biogenesis; peptidoglycan biosynthesis.</text>
</comment>